<dbReference type="EMBL" id="AVPE01000004">
    <property type="protein sequence ID" value="KGX92847.1"/>
    <property type="molecule type" value="Genomic_DNA"/>
</dbReference>
<dbReference type="InterPro" id="IPR011009">
    <property type="entry name" value="Kinase-like_dom_sf"/>
</dbReference>
<keyword evidence="1" id="KW-0808">Transferase</keyword>
<reference evidence="1 2" key="1">
    <citation type="submission" date="2013-08" db="EMBL/GenBank/DDBJ databases">
        <authorList>
            <person name="Huang J."/>
            <person name="Wang G."/>
        </authorList>
    </citation>
    <scope>NUCLEOTIDE SEQUENCE [LARGE SCALE GENOMIC DNA]</scope>
    <source>
        <strain evidence="1 2">JSM 076056</strain>
    </source>
</reference>
<gene>
    <name evidence="1" type="ORF">N781_13195</name>
</gene>
<organism evidence="1 2">
    <name type="scientific">Pontibacillus halophilus JSM 076056 = DSM 19796</name>
    <dbReference type="NCBI Taxonomy" id="1385510"/>
    <lineage>
        <taxon>Bacteria</taxon>
        <taxon>Bacillati</taxon>
        <taxon>Bacillota</taxon>
        <taxon>Bacilli</taxon>
        <taxon>Bacillales</taxon>
        <taxon>Bacillaceae</taxon>
        <taxon>Pontibacillus</taxon>
    </lineage>
</organism>
<protein>
    <submittedName>
        <fullName evidence="1">Serine/threonine protein kinase</fullName>
    </submittedName>
</protein>
<keyword evidence="2" id="KW-1185">Reference proteome</keyword>
<dbReference type="eggNOG" id="COG0515">
    <property type="taxonomic scope" value="Bacteria"/>
</dbReference>
<dbReference type="RefSeq" id="WP_026799914.1">
    <property type="nucleotide sequence ID" value="NZ_AULI01000006.1"/>
</dbReference>
<dbReference type="STRING" id="1385510.GCA_000425205_01472"/>
<dbReference type="SUPFAM" id="SSF56112">
    <property type="entry name" value="Protein kinase-like (PK-like)"/>
    <property type="match status" value="1"/>
</dbReference>
<accession>A0A0A5IAI4</accession>
<comment type="caution">
    <text evidence="1">The sequence shown here is derived from an EMBL/GenBank/DDBJ whole genome shotgun (WGS) entry which is preliminary data.</text>
</comment>
<dbReference type="GO" id="GO:0004674">
    <property type="term" value="F:protein serine/threonine kinase activity"/>
    <property type="evidence" value="ECO:0007669"/>
    <property type="project" value="UniProtKB-KW"/>
</dbReference>
<evidence type="ECO:0000313" key="2">
    <source>
        <dbReference type="Proteomes" id="UP000030528"/>
    </source>
</evidence>
<dbReference type="AlphaFoldDB" id="A0A0A5IAI4"/>
<name>A0A0A5IAI4_9BACI</name>
<sequence>MIYPWLEAESDVQSVVLTEQPNNNLVKIEYYPPSLECVGIGTDAAVFRHMDYPTYAFKIYTPTTDYKRLMERRVYVELDGSPYFPTYYGDEERYLVISYEEGPTLFDCLLRGIPIEQQVVSDVESARETLLHKGLNPRDIHLKNIINQNGRAKLLDVSEYLQPGNDYRWEYLKKGYESYYSLIKGKPVPFWVLDTTRKWFHQRDSSTFQFEDFMKKVMALNPFRRHER</sequence>
<keyword evidence="1" id="KW-0723">Serine/threonine-protein kinase</keyword>
<dbReference type="Proteomes" id="UP000030528">
    <property type="component" value="Unassembled WGS sequence"/>
</dbReference>
<dbReference type="OrthoDB" id="529320at2"/>
<proteinExistence type="predicted"/>
<keyword evidence="1" id="KW-0418">Kinase</keyword>
<evidence type="ECO:0000313" key="1">
    <source>
        <dbReference type="EMBL" id="KGX92847.1"/>
    </source>
</evidence>